<comment type="caution">
    <text evidence="1">The sequence shown here is derived from an EMBL/GenBank/DDBJ whole genome shotgun (WGS) entry which is preliminary data.</text>
</comment>
<sequence>MSYFNSSTSTSIQRHPSYAITITIVNLAKMSCLFECFHDCYGIEQPETAMLDK</sequence>
<name>A0A482VF88_ASBVE</name>
<protein>
    <submittedName>
        <fullName evidence="1">Uncharacterized protein</fullName>
    </submittedName>
</protein>
<dbReference type="EMBL" id="QDEB01108503">
    <property type="protein sequence ID" value="RZB77460.1"/>
    <property type="molecule type" value="Genomic_DNA"/>
</dbReference>
<evidence type="ECO:0000313" key="2">
    <source>
        <dbReference type="Proteomes" id="UP000292052"/>
    </source>
</evidence>
<reference evidence="1 2" key="1">
    <citation type="submission" date="2017-03" db="EMBL/GenBank/DDBJ databases">
        <title>Genome of the blue death feigning beetle - Asbolus verrucosus.</title>
        <authorList>
            <person name="Rider S.D."/>
        </authorList>
    </citation>
    <scope>NUCLEOTIDE SEQUENCE [LARGE SCALE GENOMIC DNA]</scope>
    <source>
        <strain evidence="1">Butters</strain>
        <tissue evidence="1">Head and leg muscle</tissue>
    </source>
</reference>
<organism evidence="1 2">
    <name type="scientific">Asbolus verrucosus</name>
    <name type="common">Desert ironclad beetle</name>
    <dbReference type="NCBI Taxonomy" id="1661398"/>
    <lineage>
        <taxon>Eukaryota</taxon>
        <taxon>Metazoa</taxon>
        <taxon>Ecdysozoa</taxon>
        <taxon>Arthropoda</taxon>
        <taxon>Hexapoda</taxon>
        <taxon>Insecta</taxon>
        <taxon>Pterygota</taxon>
        <taxon>Neoptera</taxon>
        <taxon>Endopterygota</taxon>
        <taxon>Coleoptera</taxon>
        <taxon>Polyphaga</taxon>
        <taxon>Cucujiformia</taxon>
        <taxon>Tenebrionidae</taxon>
        <taxon>Pimeliinae</taxon>
        <taxon>Asbolus</taxon>
    </lineage>
</organism>
<evidence type="ECO:0000313" key="1">
    <source>
        <dbReference type="EMBL" id="RZB77460.1"/>
    </source>
</evidence>
<dbReference type="Proteomes" id="UP000292052">
    <property type="component" value="Unassembled WGS sequence"/>
</dbReference>
<dbReference type="AlphaFoldDB" id="A0A482VF88"/>
<keyword evidence="2" id="KW-1185">Reference proteome</keyword>
<proteinExistence type="predicted"/>
<dbReference type="OrthoDB" id="10273663at2759"/>
<gene>
    <name evidence="1" type="ORF">BDFB_011947</name>
</gene>
<accession>A0A482VF88</accession>